<sequence>MTSCCYRNKRPITRRRYDHLWTRIGEHLPWVTTQGVSTHWLRHTTLTWVERNHGYAIARAYAGHTTTSSDTGTTAAYTQAGIPEIATALATLTNEPHPLATNTNH</sequence>
<protein>
    <recommendedName>
        <fullName evidence="4">Phage integrase family protein</fullName>
    </recommendedName>
</protein>
<evidence type="ECO:0000313" key="2">
    <source>
        <dbReference type="EMBL" id="SFT09533.1"/>
    </source>
</evidence>
<reference evidence="3" key="1">
    <citation type="submission" date="2016-10" db="EMBL/GenBank/DDBJ databases">
        <authorList>
            <person name="Varghese N."/>
            <person name="Submissions S."/>
        </authorList>
    </citation>
    <scope>NUCLEOTIDE SEQUENCE [LARGE SCALE GENOMIC DNA]</scope>
    <source>
        <strain evidence="3">DSM 44771</strain>
    </source>
</reference>
<keyword evidence="3" id="KW-1185">Reference proteome</keyword>
<dbReference type="Gene3D" id="1.10.443.10">
    <property type="entry name" value="Intergrase catalytic core"/>
    <property type="match status" value="1"/>
</dbReference>
<name>A0A1I6V714_9PSEU</name>
<dbReference type="GO" id="GO:0015074">
    <property type="term" value="P:DNA integration"/>
    <property type="evidence" value="ECO:0007669"/>
    <property type="project" value="InterPro"/>
</dbReference>
<evidence type="ECO:0000256" key="1">
    <source>
        <dbReference type="ARBA" id="ARBA00023172"/>
    </source>
</evidence>
<keyword evidence="1" id="KW-0233">DNA recombination</keyword>
<dbReference type="Proteomes" id="UP000198852">
    <property type="component" value="Unassembled WGS sequence"/>
</dbReference>
<organism evidence="2 3">
    <name type="scientific">Saccharopolyspora flava</name>
    <dbReference type="NCBI Taxonomy" id="95161"/>
    <lineage>
        <taxon>Bacteria</taxon>
        <taxon>Bacillati</taxon>
        <taxon>Actinomycetota</taxon>
        <taxon>Actinomycetes</taxon>
        <taxon>Pseudonocardiales</taxon>
        <taxon>Pseudonocardiaceae</taxon>
        <taxon>Saccharopolyspora</taxon>
    </lineage>
</organism>
<evidence type="ECO:0008006" key="4">
    <source>
        <dbReference type="Google" id="ProtNLM"/>
    </source>
</evidence>
<dbReference type="STRING" id="95161.SAMN05660874_05668"/>
<evidence type="ECO:0000313" key="3">
    <source>
        <dbReference type="Proteomes" id="UP000198852"/>
    </source>
</evidence>
<dbReference type="GO" id="GO:0003677">
    <property type="term" value="F:DNA binding"/>
    <property type="evidence" value="ECO:0007669"/>
    <property type="project" value="InterPro"/>
</dbReference>
<dbReference type="InterPro" id="IPR013762">
    <property type="entry name" value="Integrase-like_cat_sf"/>
</dbReference>
<dbReference type="GO" id="GO:0006310">
    <property type="term" value="P:DNA recombination"/>
    <property type="evidence" value="ECO:0007669"/>
    <property type="project" value="UniProtKB-KW"/>
</dbReference>
<proteinExistence type="predicted"/>
<dbReference type="SUPFAM" id="SSF56349">
    <property type="entry name" value="DNA breaking-rejoining enzymes"/>
    <property type="match status" value="1"/>
</dbReference>
<dbReference type="AlphaFoldDB" id="A0A1I6V714"/>
<dbReference type="EMBL" id="FOZX01000017">
    <property type="protein sequence ID" value="SFT09533.1"/>
    <property type="molecule type" value="Genomic_DNA"/>
</dbReference>
<gene>
    <name evidence="2" type="ORF">SAMN05660874_05668</name>
</gene>
<dbReference type="InterPro" id="IPR011010">
    <property type="entry name" value="DNA_brk_join_enz"/>
</dbReference>
<accession>A0A1I6V714</accession>